<proteinExistence type="inferred from homology"/>
<dbReference type="Pfam" id="PF00270">
    <property type="entry name" value="DEAD"/>
    <property type="match status" value="1"/>
</dbReference>
<dbReference type="PROSITE" id="PS51194">
    <property type="entry name" value="HELICASE_CTER"/>
    <property type="match status" value="1"/>
</dbReference>
<dbReference type="GO" id="GO:0004518">
    <property type="term" value="F:nuclease activity"/>
    <property type="evidence" value="ECO:0007669"/>
    <property type="project" value="UniProtKB-KW"/>
</dbReference>
<evidence type="ECO:0000256" key="4">
    <source>
        <dbReference type="ARBA" id="ARBA00022723"/>
    </source>
</evidence>
<keyword evidence="4" id="KW-0479">Metal-binding</keyword>
<dbReference type="SUPFAM" id="SSF52540">
    <property type="entry name" value="P-loop containing nucleoside triphosphate hydrolases"/>
    <property type="match status" value="1"/>
</dbReference>
<keyword evidence="3" id="KW-0540">Nuclease</keyword>
<dbReference type="CDD" id="cd09641">
    <property type="entry name" value="Cas3''_I"/>
    <property type="match status" value="1"/>
</dbReference>
<evidence type="ECO:0000256" key="8">
    <source>
        <dbReference type="ARBA" id="ARBA00022840"/>
    </source>
</evidence>
<evidence type="ECO:0000256" key="1">
    <source>
        <dbReference type="ARBA" id="ARBA00006847"/>
    </source>
</evidence>
<comment type="caution">
    <text evidence="14">The sequence shown here is derived from an EMBL/GenBank/DDBJ whole genome shotgun (WGS) entry which is preliminary data.</text>
</comment>
<evidence type="ECO:0000256" key="2">
    <source>
        <dbReference type="ARBA" id="ARBA00009046"/>
    </source>
</evidence>
<dbReference type="InterPro" id="IPR054712">
    <property type="entry name" value="Cas3-like_dom"/>
</dbReference>
<feature type="domain" description="HD Cas3-type" evidence="13">
    <location>
        <begin position="11"/>
        <end position="209"/>
    </location>
</feature>
<keyword evidence="6" id="KW-0378">Hydrolase</keyword>
<dbReference type="InterPro" id="IPR014001">
    <property type="entry name" value="Helicase_ATP-bd"/>
</dbReference>
<dbReference type="GO" id="GO:0003676">
    <property type="term" value="F:nucleic acid binding"/>
    <property type="evidence" value="ECO:0007669"/>
    <property type="project" value="InterPro"/>
</dbReference>
<dbReference type="SMART" id="SM00487">
    <property type="entry name" value="DEXDc"/>
    <property type="match status" value="1"/>
</dbReference>
<dbReference type="Gene3D" id="3.40.50.300">
    <property type="entry name" value="P-loop containing nucleotide triphosphate hydrolases"/>
    <property type="match status" value="2"/>
</dbReference>
<dbReference type="InterPro" id="IPR011545">
    <property type="entry name" value="DEAD/DEAH_box_helicase_dom"/>
</dbReference>
<feature type="domain" description="Helicase ATP-binding" evidence="11">
    <location>
        <begin position="240"/>
        <end position="435"/>
    </location>
</feature>
<evidence type="ECO:0000313" key="15">
    <source>
        <dbReference type="Proteomes" id="UP000243525"/>
    </source>
</evidence>
<evidence type="ECO:0000256" key="7">
    <source>
        <dbReference type="ARBA" id="ARBA00022806"/>
    </source>
</evidence>
<comment type="similarity">
    <text evidence="1">In the N-terminal section; belongs to the CRISPR-associated nuclease Cas3-HD family.</text>
</comment>
<dbReference type="AlphaFoldDB" id="A0A2T5C490"/>
<dbReference type="GO" id="GO:0016787">
    <property type="term" value="F:hydrolase activity"/>
    <property type="evidence" value="ECO:0007669"/>
    <property type="project" value="UniProtKB-KW"/>
</dbReference>
<dbReference type="Pfam" id="PF22590">
    <property type="entry name" value="Cas3-like_C_2"/>
    <property type="match status" value="1"/>
</dbReference>
<evidence type="ECO:0000259" key="11">
    <source>
        <dbReference type="PROSITE" id="PS51192"/>
    </source>
</evidence>
<protein>
    <submittedName>
        <fullName evidence="14">CRISPR-associated Cas3 family helicase</fullName>
    </submittedName>
</protein>
<comment type="similarity">
    <text evidence="2">In the central section; belongs to the CRISPR-associated helicase Cas3 family.</text>
</comment>
<keyword evidence="7" id="KW-0347">Helicase</keyword>
<dbReference type="SMART" id="SM00490">
    <property type="entry name" value="HELICc"/>
    <property type="match status" value="1"/>
</dbReference>
<dbReference type="EMBL" id="QAAD01000004">
    <property type="protein sequence ID" value="PTN09611.1"/>
    <property type="molecule type" value="Genomic_DNA"/>
</dbReference>
<keyword evidence="15" id="KW-1185">Reference proteome</keyword>
<comment type="similarity">
    <text evidence="10">Belongs to the DEAD box helicase family.</text>
</comment>
<dbReference type="NCBIfam" id="TIGR01596">
    <property type="entry name" value="cas3_HD"/>
    <property type="match status" value="1"/>
</dbReference>
<dbReference type="RefSeq" id="WP_107821505.1">
    <property type="nucleotide sequence ID" value="NZ_OY782574.1"/>
</dbReference>
<dbReference type="Gene3D" id="1.10.3210.30">
    <property type="match status" value="1"/>
</dbReference>
<evidence type="ECO:0000256" key="6">
    <source>
        <dbReference type="ARBA" id="ARBA00022801"/>
    </source>
</evidence>
<dbReference type="GO" id="GO:0005524">
    <property type="term" value="F:ATP binding"/>
    <property type="evidence" value="ECO:0007669"/>
    <property type="project" value="UniProtKB-KW"/>
</dbReference>
<keyword evidence="5" id="KW-0547">Nucleotide-binding</keyword>
<accession>A0A2T5C490</accession>
<name>A0A2T5C490_9BACT</name>
<sequence length="778" mass="89718">MTTNTKEVLAKSEPPISLKQHVDECLCVYESLRKAFGRLPVDDLNHFWELVRLGIVFHDLGKSHSEFQKMLEGKRANWYQQRHELFSTPFIDRLDLSEEDKLLLKLIVAGHHKDFNFLFEHIQKGYQTGEDLLSLGEDGKLDWDEETKKLDEQFIQSFLKAYGVNLKPSPVALPAQLVKDYTRKPVNSTNTNFPGLLLAAGALKQCDHSASAGVFNMNVLEDKHFSFLYEAKWAPYFHQQKASETIGNIVLTAPTGSGKTEASLMWLHKQMKEKGQGRTFYILPFTASINAMFERLDEKMQGNNEIVGLVHGKLSEFIESRFGREDYSWQNEKLKRELKESFRALVPPIKVATPFQLLKSIFGLKGFEKGIFEMSGGYFIFDEIHAYDPEVTAQIKVLIEFATKFLNVQVCLMTATLPTFLKKEFTDAIGEHSEISADAELYQSFIRHRIKVADGLLSEHIDDIQQRLDAGDKVLVVSNTVKQAQAIYNSLDASKKVLLHSAFNGIDRNKKEAELMTDEVKLLVGTQAIEVSLDIDYDVIFTEPAPLDALLQRFGRVNRHRKFIPDRVQNPVWDEKPNTGQLLFRPPCDCFVFSEQNDVDKYIYKNEEVIKRTLDALRTIQSKKSGIVAENELQFYIDQVYPNWSEREKEDFERVYTNLSADVRVNLAPFIYYPHREEEFEKQFDGIKVLPSALMTKYQEFMEANKFIKAESLKVSITTRRFASLISKDGVHRDVLAYQLLKKEEIKEQSYFIIDRKYDHELGLQIDLEEQVEFENIL</sequence>
<dbReference type="InterPro" id="IPR006483">
    <property type="entry name" value="CRISPR-assoc_Cas3_HD"/>
</dbReference>
<evidence type="ECO:0000256" key="10">
    <source>
        <dbReference type="ARBA" id="ARBA00038437"/>
    </source>
</evidence>
<dbReference type="PROSITE" id="PS51192">
    <property type="entry name" value="HELICASE_ATP_BIND_1"/>
    <property type="match status" value="1"/>
</dbReference>
<evidence type="ECO:0000259" key="13">
    <source>
        <dbReference type="PROSITE" id="PS51643"/>
    </source>
</evidence>
<dbReference type="InterPro" id="IPR038257">
    <property type="entry name" value="CRISPR-assoc_Cas3_HD_sf"/>
</dbReference>
<keyword evidence="8" id="KW-0067">ATP-binding</keyword>
<dbReference type="NCBIfam" id="TIGR01587">
    <property type="entry name" value="cas3_core"/>
    <property type="match status" value="1"/>
</dbReference>
<feature type="domain" description="Helicase C-terminal" evidence="12">
    <location>
        <begin position="463"/>
        <end position="625"/>
    </location>
</feature>
<organism evidence="14 15">
    <name type="scientific">Mangrovibacterium marinum</name>
    <dbReference type="NCBI Taxonomy" id="1639118"/>
    <lineage>
        <taxon>Bacteria</taxon>
        <taxon>Pseudomonadati</taxon>
        <taxon>Bacteroidota</taxon>
        <taxon>Bacteroidia</taxon>
        <taxon>Marinilabiliales</taxon>
        <taxon>Prolixibacteraceae</taxon>
        <taxon>Mangrovibacterium</taxon>
    </lineage>
</organism>
<dbReference type="GO" id="GO:0046872">
    <property type="term" value="F:metal ion binding"/>
    <property type="evidence" value="ECO:0007669"/>
    <property type="project" value="UniProtKB-KW"/>
</dbReference>
<dbReference type="GO" id="GO:0051607">
    <property type="term" value="P:defense response to virus"/>
    <property type="evidence" value="ECO:0007669"/>
    <property type="project" value="UniProtKB-KW"/>
</dbReference>
<dbReference type="InterPro" id="IPR050079">
    <property type="entry name" value="DEAD_box_RNA_helicase"/>
</dbReference>
<reference evidence="14 15" key="1">
    <citation type="submission" date="2018-04" db="EMBL/GenBank/DDBJ databases">
        <title>Genomic Encyclopedia of Archaeal and Bacterial Type Strains, Phase II (KMG-II): from individual species to whole genera.</title>
        <authorList>
            <person name="Goeker M."/>
        </authorList>
    </citation>
    <scope>NUCLEOTIDE SEQUENCE [LARGE SCALE GENOMIC DNA]</scope>
    <source>
        <strain evidence="14 15">DSM 28823</strain>
    </source>
</reference>
<evidence type="ECO:0000256" key="3">
    <source>
        <dbReference type="ARBA" id="ARBA00022722"/>
    </source>
</evidence>
<evidence type="ECO:0000256" key="5">
    <source>
        <dbReference type="ARBA" id="ARBA00022741"/>
    </source>
</evidence>
<dbReference type="InterPro" id="IPR001650">
    <property type="entry name" value="Helicase_C-like"/>
</dbReference>
<dbReference type="OrthoDB" id="9810236at2"/>
<dbReference type="InterPro" id="IPR006474">
    <property type="entry name" value="Helicase_Cas3_CRISPR-ass_core"/>
</dbReference>
<evidence type="ECO:0000256" key="9">
    <source>
        <dbReference type="ARBA" id="ARBA00023118"/>
    </source>
</evidence>
<evidence type="ECO:0000313" key="14">
    <source>
        <dbReference type="EMBL" id="PTN09611.1"/>
    </source>
</evidence>
<dbReference type="PROSITE" id="PS51643">
    <property type="entry name" value="HD_CAS3"/>
    <property type="match status" value="1"/>
</dbReference>
<keyword evidence="9" id="KW-0051">Antiviral defense</keyword>
<dbReference type="GO" id="GO:0005829">
    <property type="term" value="C:cytosol"/>
    <property type="evidence" value="ECO:0007669"/>
    <property type="project" value="TreeGrafter"/>
</dbReference>
<dbReference type="Proteomes" id="UP000243525">
    <property type="component" value="Unassembled WGS sequence"/>
</dbReference>
<gene>
    <name evidence="14" type="ORF">C8N47_104157</name>
</gene>
<dbReference type="GO" id="GO:0003724">
    <property type="term" value="F:RNA helicase activity"/>
    <property type="evidence" value="ECO:0007669"/>
    <property type="project" value="TreeGrafter"/>
</dbReference>
<dbReference type="PANTHER" id="PTHR47959">
    <property type="entry name" value="ATP-DEPENDENT RNA HELICASE RHLE-RELATED"/>
    <property type="match status" value="1"/>
</dbReference>
<dbReference type="PANTHER" id="PTHR47959:SF16">
    <property type="entry name" value="CRISPR-ASSOCIATED NUCLEASE_HELICASE CAS3-RELATED"/>
    <property type="match status" value="1"/>
</dbReference>
<evidence type="ECO:0000259" key="12">
    <source>
        <dbReference type="PROSITE" id="PS51194"/>
    </source>
</evidence>
<dbReference type="InterPro" id="IPR027417">
    <property type="entry name" value="P-loop_NTPase"/>
</dbReference>